<evidence type="ECO:0000313" key="7">
    <source>
        <dbReference type="Proteomes" id="UP000074119"/>
    </source>
</evidence>
<dbReference type="Pfam" id="PF00072">
    <property type="entry name" value="Response_reg"/>
    <property type="match status" value="1"/>
</dbReference>
<evidence type="ECO:0000256" key="1">
    <source>
        <dbReference type="ARBA" id="ARBA00023012"/>
    </source>
</evidence>
<dbReference type="EMBL" id="CP014544">
    <property type="protein sequence ID" value="AMO69986.1"/>
    <property type="molecule type" value="Genomic_DNA"/>
</dbReference>
<gene>
    <name evidence="6" type="ORF">AZF00_17510</name>
</gene>
<dbReference type="RefSeq" id="WP_062384444.1">
    <property type="nucleotide sequence ID" value="NZ_CP014544.1"/>
</dbReference>
<dbReference type="InterPro" id="IPR039420">
    <property type="entry name" value="WalR-like"/>
</dbReference>
<dbReference type="InterPro" id="IPR001789">
    <property type="entry name" value="Sig_transdc_resp-reg_receiver"/>
</dbReference>
<sequence length="248" mass="27553">MRVLLVDDEPLARQRAARLLAELDDIVVVGEAANAEQALSEFERCSPDVLLLDISMPGMSGIELAKRLGKYEPAPAVVFCTAYDEYAVAAFETHALGYLLKPIQRDKLAAVFSRLSRLNQAQLSALATMTAEDHDRGPRQQLCVNSAQGMSLLPVSAVRYFYADNKYVSAVHPEGELLLDESLKELEDEFSEQFVRVHRNALVSLTYLQGIERVGVAAYRVRLQGMAEGPQISRRHLPALRARLNKKS</sequence>
<dbReference type="Pfam" id="PF04397">
    <property type="entry name" value="LytTR"/>
    <property type="match status" value="1"/>
</dbReference>
<feature type="modified residue" description="4-aspartylphosphate" evidence="3">
    <location>
        <position position="53"/>
    </location>
</feature>
<dbReference type="Gene3D" id="3.40.50.2300">
    <property type="match status" value="1"/>
</dbReference>
<evidence type="ECO:0000259" key="5">
    <source>
        <dbReference type="PROSITE" id="PS50930"/>
    </source>
</evidence>
<dbReference type="GO" id="GO:0000156">
    <property type="term" value="F:phosphorelay response regulator activity"/>
    <property type="evidence" value="ECO:0007669"/>
    <property type="project" value="TreeGrafter"/>
</dbReference>
<evidence type="ECO:0000256" key="2">
    <source>
        <dbReference type="ARBA" id="ARBA00023125"/>
    </source>
</evidence>
<dbReference type="GO" id="GO:0000976">
    <property type="term" value="F:transcription cis-regulatory region binding"/>
    <property type="evidence" value="ECO:0007669"/>
    <property type="project" value="TreeGrafter"/>
</dbReference>
<dbReference type="GO" id="GO:0032993">
    <property type="term" value="C:protein-DNA complex"/>
    <property type="evidence" value="ECO:0007669"/>
    <property type="project" value="TreeGrafter"/>
</dbReference>
<evidence type="ECO:0000259" key="4">
    <source>
        <dbReference type="PROSITE" id="PS50110"/>
    </source>
</evidence>
<evidence type="ECO:0000313" key="6">
    <source>
        <dbReference type="EMBL" id="AMO69986.1"/>
    </source>
</evidence>
<feature type="domain" description="Response regulatory" evidence="4">
    <location>
        <begin position="2"/>
        <end position="116"/>
    </location>
</feature>
<dbReference type="Proteomes" id="UP000074119">
    <property type="component" value="Chromosome"/>
</dbReference>
<keyword evidence="1" id="KW-0902">Two-component regulatory system</keyword>
<reference evidence="6 7" key="1">
    <citation type="submission" date="2015-12" db="EMBL/GenBank/DDBJ databases">
        <authorList>
            <person name="Shamseldin A."/>
            <person name="Moawad H."/>
            <person name="Abd El-Rahim W.M."/>
            <person name="Sadowsky M.J."/>
        </authorList>
    </citation>
    <scope>NUCLEOTIDE SEQUENCE [LARGE SCALE GENOMIC DNA]</scope>
    <source>
        <strain evidence="6 7">SM2</strain>
    </source>
</reference>
<dbReference type="PANTHER" id="PTHR48111">
    <property type="entry name" value="REGULATOR OF RPOS"/>
    <property type="match status" value="1"/>
</dbReference>
<dbReference type="PROSITE" id="PS50930">
    <property type="entry name" value="HTH_LYTTR"/>
    <property type="match status" value="1"/>
</dbReference>
<dbReference type="SMART" id="SM00850">
    <property type="entry name" value="LytTR"/>
    <property type="match status" value="1"/>
</dbReference>
<keyword evidence="3" id="KW-0597">Phosphoprotein</keyword>
<dbReference type="SMART" id="SM00448">
    <property type="entry name" value="REC"/>
    <property type="match status" value="1"/>
</dbReference>
<dbReference type="Gene3D" id="2.40.50.1020">
    <property type="entry name" value="LytTr DNA-binding domain"/>
    <property type="match status" value="1"/>
</dbReference>
<dbReference type="GO" id="GO:0006355">
    <property type="term" value="P:regulation of DNA-templated transcription"/>
    <property type="evidence" value="ECO:0007669"/>
    <property type="project" value="TreeGrafter"/>
</dbReference>
<dbReference type="InterPro" id="IPR007492">
    <property type="entry name" value="LytTR_DNA-bd_dom"/>
</dbReference>
<protein>
    <recommendedName>
        <fullName evidence="8">DNA-binding response regulator</fullName>
    </recommendedName>
</protein>
<keyword evidence="2" id="KW-0238">DNA-binding</keyword>
<organism evidence="6 7">
    <name type="scientific">Zhongshania aliphaticivorans</name>
    <dbReference type="NCBI Taxonomy" id="1470434"/>
    <lineage>
        <taxon>Bacteria</taxon>
        <taxon>Pseudomonadati</taxon>
        <taxon>Pseudomonadota</taxon>
        <taxon>Gammaproteobacteria</taxon>
        <taxon>Cellvibrionales</taxon>
        <taxon>Spongiibacteraceae</taxon>
        <taxon>Zhongshania</taxon>
    </lineage>
</organism>
<dbReference type="AlphaFoldDB" id="A0A127M9U9"/>
<dbReference type="STRING" id="1470434.AZF00_17510"/>
<dbReference type="PANTHER" id="PTHR48111:SF3">
    <property type="entry name" value="TRANSCRIPTIONAL REGULATORY PROTEIN BTSR"/>
    <property type="match status" value="1"/>
</dbReference>
<dbReference type="GO" id="GO:0005829">
    <property type="term" value="C:cytosol"/>
    <property type="evidence" value="ECO:0007669"/>
    <property type="project" value="TreeGrafter"/>
</dbReference>
<name>A0A127M9U9_9GAMM</name>
<accession>A0A127M9U9</accession>
<dbReference type="InterPro" id="IPR011006">
    <property type="entry name" value="CheY-like_superfamily"/>
</dbReference>
<evidence type="ECO:0008006" key="8">
    <source>
        <dbReference type="Google" id="ProtNLM"/>
    </source>
</evidence>
<dbReference type="KEGG" id="zal:AZF00_17510"/>
<proteinExistence type="predicted"/>
<dbReference type="PROSITE" id="PS50110">
    <property type="entry name" value="RESPONSE_REGULATORY"/>
    <property type="match status" value="1"/>
</dbReference>
<dbReference type="SUPFAM" id="SSF52172">
    <property type="entry name" value="CheY-like"/>
    <property type="match status" value="1"/>
</dbReference>
<evidence type="ECO:0000256" key="3">
    <source>
        <dbReference type="PROSITE-ProRule" id="PRU00169"/>
    </source>
</evidence>
<feature type="domain" description="HTH LytTR-type" evidence="5">
    <location>
        <begin position="152"/>
        <end position="246"/>
    </location>
</feature>